<dbReference type="Pfam" id="PF07859">
    <property type="entry name" value="Abhydrolase_3"/>
    <property type="match status" value="1"/>
</dbReference>
<dbReference type="FunFam" id="3.40.50.1820:FF:000089">
    <property type="entry name" value="Alpha/beta hydrolase"/>
    <property type="match status" value="1"/>
</dbReference>
<evidence type="ECO:0000313" key="6">
    <source>
        <dbReference type="Proteomes" id="UP000278332"/>
    </source>
</evidence>
<comment type="caution">
    <text evidence="5">The sequence shown here is derived from an EMBL/GenBank/DDBJ whole genome shotgun (WGS) entry which is preliminary data.</text>
</comment>
<gene>
    <name evidence="5" type="ORF">ALP84_00906</name>
    <name evidence="4" type="ORF">PSCICP_16840</name>
</gene>
<dbReference type="PANTHER" id="PTHR48081">
    <property type="entry name" value="AB HYDROLASE SUPERFAMILY PROTEIN C4A8.06C"/>
    <property type="match status" value="1"/>
</dbReference>
<feature type="domain" description="Alpha/beta hydrolase fold-3" evidence="3">
    <location>
        <begin position="93"/>
        <end position="299"/>
    </location>
</feature>
<keyword evidence="2" id="KW-0378">Hydrolase</keyword>
<comment type="similarity">
    <text evidence="1">Belongs to the 'GDXG' lipolytic enzyme family.</text>
</comment>
<evidence type="ECO:0000259" key="3">
    <source>
        <dbReference type="Pfam" id="PF07859"/>
    </source>
</evidence>
<dbReference type="PANTHER" id="PTHR48081:SF8">
    <property type="entry name" value="ALPHA_BETA HYDROLASE FOLD-3 DOMAIN-CONTAINING PROTEIN-RELATED"/>
    <property type="match status" value="1"/>
</dbReference>
<dbReference type="InterPro" id="IPR050300">
    <property type="entry name" value="GDXG_lipolytic_enzyme"/>
</dbReference>
<organism evidence="5 6">
    <name type="scientific">Pseudomonas cichorii</name>
    <dbReference type="NCBI Taxonomy" id="36746"/>
    <lineage>
        <taxon>Bacteria</taxon>
        <taxon>Pseudomonadati</taxon>
        <taxon>Pseudomonadota</taxon>
        <taxon>Gammaproteobacteria</taxon>
        <taxon>Pseudomonadales</taxon>
        <taxon>Pseudomonadaceae</taxon>
        <taxon>Pseudomonas</taxon>
    </lineage>
</organism>
<reference evidence="5 6" key="1">
    <citation type="submission" date="2018-08" db="EMBL/GenBank/DDBJ databases">
        <title>Recombination of ecologically and evolutionarily significant loci maintains genetic cohesion in the Pseudomonas syringae species complex.</title>
        <authorList>
            <person name="Dillon M."/>
            <person name="Thakur S."/>
            <person name="Almeida R.N.D."/>
            <person name="Weir B.S."/>
            <person name="Guttman D.S."/>
        </authorList>
    </citation>
    <scope>NUCLEOTIDE SEQUENCE [LARGE SCALE GENOMIC DNA]</scope>
    <source>
        <strain evidence="5 6">ICMP 6917</strain>
    </source>
</reference>
<dbReference type="Proteomes" id="UP000278332">
    <property type="component" value="Unassembled WGS sequence"/>
</dbReference>
<dbReference type="InterPro" id="IPR029058">
    <property type="entry name" value="AB_hydrolase_fold"/>
</dbReference>
<dbReference type="EMBL" id="BLWA01000003">
    <property type="protein sequence ID" value="GFM91712.1"/>
    <property type="molecule type" value="Genomic_DNA"/>
</dbReference>
<accession>A0A3M4VHZ5</accession>
<reference evidence="4 7" key="2">
    <citation type="submission" date="2020-05" db="EMBL/GenBank/DDBJ databases">
        <title>Genetic diversity of Pseudomonas cichorii.</title>
        <authorList>
            <person name="Tani S."/>
            <person name="Yagi H."/>
            <person name="Hashimoto S."/>
            <person name="Iiyama K."/>
            <person name="Furuya N."/>
        </authorList>
    </citation>
    <scope>NUCLEOTIDE SEQUENCE [LARGE SCALE GENOMIC DNA]</scope>
    <source>
        <strain evidence="4 7">LMG 2162</strain>
    </source>
</reference>
<dbReference type="GO" id="GO:0016787">
    <property type="term" value="F:hydrolase activity"/>
    <property type="evidence" value="ECO:0007669"/>
    <property type="project" value="UniProtKB-KW"/>
</dbReference>
<evidence type="ECO:0000313" key="7">
    <source>
        <dbReference type="Proteomes" id="UP000614982"/>
    </source>
</evidence>
<protein>
    <submittedName>
        <fullName evidence="4">Acetylhydrolase</fullName>
    </submittedName>
    <submittedName>
        <fullName evidence="5">Esterase/lipase</fullName>
    </submittedName>
</protein>
<evidence type="ECO:0000313" key="4">
    <source>
        <dbReference type="EMBL" id="GFM91712.1"/>
    </source>
</evidence>
<name>A0A3M4VHZ5_PSECI</name>
<dbReference type="GeneID" id="93658200"/>
<evidence type="ECO:0000256" key="1">
    <source>
        <dbReference type="ARBA" id="ARBA00010515"/>
    </source>
</evidence>
<evidence type="ECO:0000313" key="5">
    <source>
        <dbReference type="EMBL" id="RMR50612.1"/>
    </source>
</evidence>
<dbReference type="AlphaFoldDB" id="A0A3M4VHZ5"/>
<sequence>MTAPHLAHTLRARKLDPGAARVIALMRQAPAATGEPTPEQARAAFRTSRQALATAPVEIAEVESMSASGPGGEIPLRLYRGIETIEGETLPALLFFHSGGWVVGDLDTHDGVCRQLALLARCIVIAVDYRLAPEHKFPAAIEDAFAALDYVRAQAAQLGVDAERIAIGGDSAGGNIAAVLALMARDAGYPPLALQALIYPVTDFHGVHRSQQQLAMEPPLTAATLNWTKAQYLRNDADRLDWRASPLLAEDLSGLAPAFIVTCGCDPLEDEGRAYSKRLHEAGVTVTDSHFAGQIHGFITMGRLIPQTTELLAQIAGALDAAFHRGAEQSIGQ</sequence>
<dbReference type="OrthoDB" id="9806180at2"/>
<dbReference type="Gene3D" id="3.40.50.1820">
    <property type="entry name" value="alpha/beta hydrolase"/>
    <property type="match status" value="1"/>
</dbReference>
<dbReference type="EMBL" id="RBRY01000176">
    <property type="protein sequence ID" value="RMR50612.1"/>
    <property type="molecule type" value="Genomic_DNA"/>
</dbReference>
<dbReference type="InterPro" id="IPR013094">
    <property type="entry name" value="AB_hydrolase_3"/>
</dbReference>
<keyword evidence="7" id="KW-1185">Reference proteome</keyword>
<dbReference type="Proteomes" id="UP000614982">
    <property type="component" value="Unassembled WGS sequence"/>
</dbReference>
<dbReference type="SUPFAM" id="SSF53474">
    <property type="entry name" value="alpha/beta-Hydrolases"/>
    <property type="match status" value="1"/>
</dbReference>
<dbReference type="RefSeq" id="WP_025259160.1">
    <property type="nucleotide sequence ID" value="NZ_BLVX01000001.1"/>
</dbReference>
<evidence type="ECO:0000256" key="2">
    <source>
        <dbReference type="ARBA" id="ARBA00022801"/>
    </source>
</evidence>
<proteinExistence type="inferred from homology"/>